<dbReference type="Proteomes" id="UP000772434">
    <property type="component" value="Unassembled WGS sequence"/>
</dbReference>
<accession>A0A9P5PG26</accession>
<name>A0A9P5PG26_9AGAR</name>
<organism evidence="2 3">
    <name type="scientific">Rhodocollybia butyracea</name>
    <dbReference type="NCBI Taxonomy" id="206335"/>
    <lineage>
        <taxon>Eukaryota</taxon>
        <taxon>Fungi</taxon>
        <taxon>Dikarya</taxon>
        <taxon>Basidiomycota</taxon>
        <taxon>Agaricomycotina</taxon>
        <taxon>Agaricomycetes</taxon>
        <taxon>Agaricomycetidae</taxon>
        <taxon>Agaricales</taxon>
        <taxon>Marasmiineae</taxon>
        <taxon>Omphalotaceae</taxon>
        <taxon>Rhodocollybia</taxon>
    </lineage>
</organism>
<feature type="signal peptide" evidence="1">
    <location>
        <begin position="1"/>
        <end position="22"/>
    </location>
</feature>
<keyword evidence="1" id="KW-0732">Signal</keyword>
<evidence type="ECO:0000313" key="2">
    <source>
        <dbReference type="EMBL" id="KAF9065009.1"/>
    </source>
</evidence>
<proteinExistence type="predicted"/>
<feature type="chain" id="PRO_5040221619" evidence="1">
    <location>
        <begin position="23"/>
        <end position="193"/>
    </location>
</feature>
<dbReference type="AlphaFoldDB" id="A0A9P5PG26"/>
<evidence type="ECO:0000256" key="1">
    <source>
        <dbReference type="SAM" id="SignalP"/>
    </source>
</evidence>
<gene>
    <name evidence="2" type="ORF">BDP27DRAFT_1450433</name>
</gene>
<sequence>MFNQPLIIFSILILWSVHGSLAESNEFTYVAFGADILGTATDPGAIDTISVMPIGTASGVTTYLWNEVIGNVQTNILPSQTVTTTSVSTFTATVVASASGFVFSDVVPVEQSQDTQVIDCHYTNSASGECVIEDAFLGITTISGPAITGAVAEAAPTKSISPNGGMPYIKFNVGILIGMGVSTLAGVCITSWI</sequence>
<reference evidence="2" key="1">
    <citation type="submission" date="2020-11" db="EMBL/GenBank/DDBJ databases">
        <authorList>
            <consortium name="DOE Joint Genome Institute"/>
            <person name="Ahrendt S."/>
            <person name="Riley R."/>
            <person name="Andreopoulos W."/>
            <person name="Labutti K."/>
            <person name="Pangilinan J."/>
            <person name="Ruiz-Duenas F.J."/>
            <person name="Barrasa J.M."/>
            <person name="Sanchez-Garcia M."/>
            <person name="Camarero S."/>
            <person name="Miyauchi S."/>
            <person name="Serrano A."/>
            <person name="Linde D."/>
            <person name="Babiker R."/>
            <person name="Drula E."/>
            <person name="Ayuso-Fernandez I."/>
            <person name="Pacheco R."/>
            <person name="Padilla G."/>
            <person name="Ferreira P."/>
            <person name="Barriuso J."/>
            <person name="Kellner H."/>
            <person name="Castanera R."/>
            <person name="Alfaro M."/>
            <person name="Ramirez L."/>
            <person name="Pisabarro A.G."/>
            <person name="Kuo A."/>
            <person name="Tritt A."/>
            <person name="Lipzen A."/>
            <person name="He G."/>
            <person name="Yan M."/>
            <person name="Ng V."/>
            <person name="Cullen D."/>
            <person name="Martin F."/>
            <person name="Rosso M.-N."/>
            <person name="Henrissat B."/>
            <person name="Hibbett D."/>
            <person name="Martinez A.T."/>
            <person name="Grigoriev I.V."/>
        </authorList>
    </citation>
    <scope>NUCLEOTIDE SEQUENCE</scope>
    <source>
        <strain evidence="2">AH 40177</strain>
    </source>
</reference>
<keyword evidence="3" id="KW-1185">Reference proteome</keyword>
<dbReference type="OrthoDB" id="3120769at2759"/>
<dbReference type="EMBL" id="JADNRY010000110">
    <property type="protein sequence ID" value="KAF9065009.1"/>
    <property type="molecule type" value="Genomic_DNA"/>
</dbReference>
<evidence type="ECO:0000313" key="3">
    <source>
        <dbReference type="Proteomes" id="UP000772434"/>
    </source>
</evidence>
<protein>
    <submittedName>
        <fullName evidence="2">Uncharacterized protein</fullName>
    </submittedName>
</protein>
<comment type="caution">
    <text evidence="2">The sequence shown here is derived from an EMBL/GenBank/DDBJ whole genome shotgun (WGS) entry which is preliminary data.</text>
</comment>